<reference evidence="3" key="1">
    <citation type="journal article" date="2019" name="Int. J. Syst. Evol. Microbiol.">
        <title>The Global Catalogue of Microorganisms (GCM) 10K type strain sequencing project: providing services to taxonomists for standard genome sequencing and annotation.</title>
        <authorList>
            <consortium name="The Broad Institute Genomics Platform"/>
            <consortium name="The Broad Institute Genome Sequencing Center for Infectious Disease"/>
            <person name="Wu L."/>
            <person name="Ma J."/>
        </authorList>
    </citation>
    <scope>NUCLEOTIDE SEQUENCE [LARGE SCALE GENOMIC DNA]</scope>
    <source>
        <strain evidence="3">JCM 6307</strain>
    </source>
</reference>
<dbReference type="RefSeq" id="WP_182313257.1">
    <property type="nucleotide sequence ID" value="NZ_BAAATA010000053.1"/>
</dbReference>
<evidence type="ECO:0000256" key="1">
    <source>
        <dbReference type="SAM" id="MobiDB-lite"/>
    </source>
</evidence>
<evidence type="ECO:0000313" key="2">
    <source>
        <dbReference type="EMBL" id="GAA2510692.1"/>
    </source>
</evidence>
<gene>
    <name evidence="2" type="ORF">GCM10010406_53830</name>
</gene>
<proteinExistence type="predicted"/>
<accession>A0ABP6A8S0</accession>
<evidence type="ECO:0000313" key="3">
    <source>
        <dbReference type="Proteomes" id="UP001501358"/>
    </source>
</evidence>
<protein>
    <submittedName>
        <fullName evidence="2">Uncharacterized protein</fullName>
    </submittedName>
</protein>
<organism evidence="2 3">
    <name type="scientific">Streptomyces thermolineatus</name>
    <dbReference type="NCBI Taxonomy" id="44033"/>
    <lineage>
        <taxon>Bacteria</taxon>
        <taxon>Bacillati</taxon>
        <taxon>Actinomycetota</taxon>
        <taxon>Actinomycetes</taxon>
        <taxon>Kitasatosporales</taxon>
        <taxon>Streptomycetaceae</taxon>
        <taxon>Streptomyces</taxon>
    </lineage>
</organism>
<comment type="caution">
    <text evidence="2">The sequence shown here is derived from an EMBL/GenBank/DDBJ whole genome shotgun (WGS) entry which is preliminary data.</text>
</comment>
<feature type="region of interest" description="Disordered" evidence="1">
    <location>
        <begin position="33"/>
        <end position="52"/>
    </location>
</feature>
<feature type="compositionally biased region" description="Basic and acidic residues" evidence="1">
    <location>
        <begin position="43"/>
        <end position="52"/>
    </location>
</feature>
<dbReference type="Proteomes" id="UP001501358">
    <property type="component" value="Unassembled WGS sequence"/>
</dbReference>
<sequence length="52" mass="6002">MLNLHEDCRPVTHRTSTVERGSFCFATCDCGWRGPARRARDKARKDAEEHAR</sequence>
<name>A0ABP6A8S0_9ACTN</name>
<keyword evidence="3" id="KW-1185">Reference proteome</keyword>
<dbReference type="EMBL" id="BAAATA010000053">
    <property type="protein sequence ID" value="GAA2510692.1"/>
    <property type="molecule type" value="Genomic_DNA"/>
</dbReference>